<keyword evidence="1" id="KW-0812">Transmembrane</keyword>
<dbReference type="Proteomes" id="UP000007077">
    <property type="component" value="Chromosome"/>
</dbReference>
<evidence type="ECO:0000256" key="1">
    <source>
        <dbReference type="SAM" id="Phobius"/>
    </source>
</evidence>
<proteinExistence type="predicted"/>
<feature type="transmembrane region" description="Helical" evidence="1">
    <location>
        <begin position="12"/>
        <end position="33"/>
    </location>
</feature>
<dbReference type="EMBL" id="CP001978">
    <property type="protein sequence ID" value="ADP98402.1"/>
    <property type="molecule type" value="Genomic_DNA"/>
</dbReference>
<gene>
    <name evidence="2" type="ordered locus">HP15_2638</name>
</gene>
<dbReference type="AlphaFoldDB" id="E4PJN8"/>
<evidence type="ECO:0000313" key="2">
    <source>
        <dbReference type="EMBL" id="ADP98402.1"/>
    </source>
</evidence>
<organism evidence="2 3">
    <name type="scientific">Marinobacter adhaerens (strain DSM 23420 / HP15)</name>
    <dbReference type="NCBI Taxonomy" id="225937"/>
    <lineage>
        <taxon>Bacteria</taxon>
        <taxon>Pseudomonadati</taxon>
        <taxon>Pseudomonadota</taxon>
        <taxon>Gammaproteobacteria</taxon>
        <taxon>Pseudomonadales</taxon>
        <taxon>Marinobacteraceae</taxon>
        <taxon>Marinobacter</taxon>
    </lineage>
</organism>
<protein>
    <submittedName>
        <fullName evidence="2">Uncharacterized protein</fullName>
    </submittedName>
</protein>
<reference evidence="2 3" key="1">
    <citation type="journal article" date="2010" name="Stand. Genomic Sci.">
        <title>Complete genome sequence of Marinobacter adhaerens type strain (HP15), a diatom-interacting marine microorganism.</title>
        <authorList>
            <person name="Gardes A."/>
            <person name="Kaeppel E."/>
            <person name="Shehzad A."/>
            <person name="Seebah S."/>
            <person name="Teeling H."/>
            <person name="Yarza P."/>
            <person name="Glockner F.O."/>
            <person name="Grossart H.P."/>
            <person name="Ullrich M.S."/>
        </authorList>
    </citation>
    <scope>NUCLEOTIDE SEQUENCE [LARGE SCALE GENOMIC DNA]</scope>
    <source>
        <strain evidence="3">DSM 23420 / HP15</strain>
    </source>
</reference>
<dbReference type="HOGENOM" id="CLU_3365816_0_0_6"/>
<reference evidence="3" key="2">
    <citation type="submission" date="2010-02" db="EMBL/GenBank/DDBJ databases">
        <title>Complete genome sequence of Marinobacter adhaerens type strain (HP15).</title>
        <authorList>
            <person name="Gaerdes A.A.M."/>
            <person name="Kaeppel E."/>
            <person name="Shezad A."/>
            <person name="Seebah S."/>
            <person name="Teeling H."/>
            <person name="Yarza P."/>
            <person name="Gloeckner F.O."/>
            <person name="Ullrich M.S."/>
        </authorList>
    </citation>
    <scope>NUCLEOTIDE SEQUENCE [LARGE SCALE GENOMIC DNA]</scope>
    <source>
        <strain evidence="3">DSM 23420 / HP15</strain>
    </source>
</reference>
<dbReference type="PATRIC" id="fig|225937.3.peg.2665"/>
<evidence type="ECO:0000313" key="3">
    <source>
        <dbReference type="Proteomes" id="UP000007077"/>
    </source>
</evidence>
<accession>E4PJN8</accession>
<keyword evidence="1" id="KW-0472">Membrane</keyword>
<name>E4PJN8_MARAH</name>
<keyword evidence="1" id="KW-1133">Transmembrane helix</keyword>
<dbReference type="KEGG" id="mad:HP15_2638"/>
<sequence length="39" mass="4216">MDVAMSKPKRSFLIFPAWGIILLGSGAFFYSAYAGMLGT</sequence>